<dbReference type="PANTHER" id="PTHR30572">
    <property type="entry name" value="MEMBRANE COMPONENT OF TRANSPORTER-RELATED"/>
    <property type="match status" value="1"/>
</dbReference>
<sequence>MRLVFRRARGVKSLLLAAAGATLIATVLLTGLADYSREVVDAGARSAISSATPEERSILVQGPAGGREFAERDAAIHDRYAGGFAGLDARVSTAAYAVGRQLTGDVGDARPDKDGVVFASVTFLDGLREQADLVDGAWPEPGATPVRTALAEAAARTLRLKVGDRVAIHDRLSGKSTEIEVSGIWRPRDTNAPFWRLAPGVADGAAPQSSTYGPFVVDRADFLSGFAASASAAWLVEPDLAGAPLSTLDAVGRATTSTVDTLAEEIGLGSSGLVTSRLDQLTGRLERADLVGRSALITPMLLMVVLGGYALVLVAVLMTEQRRGETALLRARGAARVQLASLAAREAALVVLPAAVLAPLLASQILRYVDRVPMLAAGALSLTPRFDALTWVVAGLAAAGCAVAMLGPALRRGDTYVAEMASRSRPTRRAAAQRASLDIALVGLAVLGWFQLRQYSSPLAGGDLGIDPLLAASPTLGVLAGAAIALRALPPLTRLAERAVDRKPWTATIFGMWQAGRRPQAGPVLLLALAVAVSTLAWCLAGTSERSLVDQADHQVGADLRLLEATRFAPDGRAAEVAALPGAETVLPAWRDSLRLGAEGVSASVISLDAAQAAGVVRIRDDVAGGSPQSLFAKLSEGRVEAPVVDLPAGTRRISGEVETEVAGWANEFYSPPEPAVHTDAVFAVAGGYRRVPLGFSRNAERLRFAVDLPEDLQSVRLAGFLVSSSGPAGFRVDWEARSLVADGTPVDLASSGPWQARTRAGAEAAGGAVPTVDYTQPNAGLWGYEQPVSLVVTRARKAAPVPVVATPAALSALRLGSGDETRMSLGQGEVDVRFAGTVAAVPGTEDGAALLADLPSLAAEAFYGYGEVRQPQEWWLSTGADPHATAAAAAALPGIQVLDRRAAADAAGRDPYGVGARAALFAAALGAVLIAAMGIGVDIRATARRRVGELAVLHTLGASPRLLGRSLVAEQTFLAGVGVIVGLVVGVGVAATMAPLVILTPAAGRPVPEPLLTIEWSPVGATAGGLLLLTLVLSASVALAARQRLIAAQLRIGADA</sequence>
<organism evidence="9 10">
    <name type="scientific">Phytohabitans houttuyneae</name>
    <dbReference type="NCBI Taxonomy" id="1076126"/>
    <lineage>
        <taxon>Bacteria</taxon>
        <taxon>Bacillati</taxon>
        <taxon>Actinomycetota</taxon>
        <taxon>Actinomycetes</taxon>
        <taxon>Micromonosporales</taxon>
        <taxon>Micromonosporaceae</taxon>
    </lineage>
</organism>
<feature type="transmembrane region" description="Helical" evidence="7">
    <location>
        <begin position="524"/>
        <end position="543"/>
    </location>
</feature>
<name>A0A6V8KCI7_9ACTN</name>
<proteinExistence type="inferred from homology"/>
<dbReference type="GO" id="GO:0022857">
    <property type="term" value="F:transmembrane transporter activity"/>
    <property type="evidence" value="ECO:0007669"/>
    <property type="project" value="TreeGrafter"/>
</dbReference>
<dbReference type="AlphaFoldDB" id="A0A6V8KCI7"/>
<evidence type="ECO:0000256" key="1">
    <source>
        <dbReference type="ARBA" id="ARBA00004651"/>
    </source>
</evidence>
<evidence type="ECO:0000256" key="2">
    <source>
        <dbReference type="ARBA" id="ARBA00022475"/>
    </source>
</evidence>
<dbReference type="PANTHER" id="PTHR30572:SF4">
    <property type="entry name" value="ABC TRANSPORTER PERMEASE YTRF"/>
    <property type="match status" value="1"/>
</dbReference>
<comment type="caution">
    <text evidence="9">The sequence shown here is derived from an EMBL/GenBank/DDBJ whole genome shotgun (WGS) entry which is preliminary data.</text>
</comment>
<feature type="transmembrane region" description="Helical" evidence="7">
    <location>
        <begin position="296"/>
        <end position="318"/>
    </location>
</feature>
<dbReference type="Pfam" id="PF02687">
    <property type="entry name" value="FtsX"/>
    <property type="match status" value="2"/>
</dbReference>
<keyword evidence="3 7" id="KW-0812">Transmembrane</keyword>
<feature type="transmembrane region" description="Helical" evidence="7">
    <location>
        <begin position="919"/>
        <end position="938"/>
    </location>
</feature>
<feature type="transmembrane region" description="Helical" evidence="7">
    <location>
        <begin position="339"/>
        <end position="362"/>
    </location>
</feature>
<dbReference type="InterPro" id="IPR003838">
    <property type="entry name" value="ABC3_permease_C"/>
</dbReference>
<feature type="transmembrane region" description="Helical" evidence="7">
    <location>
        <begin position="431"/>
        <end position="450"/>
    </location>
</feature>
<dbReference type="GO" id="GO:0005886">
    <property type="term" value="C:plasma membrane"/>
    <property type="evidence" value="ECO:0007669"/>
    <property type="project" value="UniProtKB-SubCell"/>
</dbReference>
<feature type="transmembrane region" description="Helical" evidence="7">
    <location>
        <begin position="1020"/>
        <end position="1042"/>
    </location>
</feature>
<evidence type="ECO:0000256" key="3">
    <source>
        <dbReference type="ARBA" id="ARBA00022692"/>
    </source>
</evidence>
<evidence type="ECO:0000313" key="9">
    <source>
        <dbReference type="EMBL" id="GFJ79706.1"/>
    </source>
</evidence>
<gene>
    <name evidence="9" type="ORF">Phou_038860</name>
</gene>
<evidence type="ECO:0000256" key="7">
    <source>
        <dbReference type="SAM" id="Phobius"/>
    </source>
</evidence>
<feature type="transmembrane region" description="Helical" evidence="7">
    <location>
        <begin position="974"/>
        <end position="1000"/>
    </location>
</feature>
<dbReference type="EMBL" id="BLPF01000001">
    <property type="protein sequence ID" value="GFJ79706.1"/>
    <property type="molecule type" value="Genomic_DNA"/>
</dbReference>
<evidence type="ECO:0000256" key="4">
    <source>
        <dbReference type="ARBA" id="ARBA00022989"/>
    </source>
</evidence>
<dbReference type="InterPro" id="IPR050250">
    <property type="entry name" value="Macrolide_Exporter_MacB"/>
</dbReference>
<feature type="domain" description="ABC3 transporter permease C-terminal" evidence="8">
    <location>
        <begin position="300"/>
        <end position="410"/>
    </location>
</feature>
<reference evidence="9 10" key="2">
    <citation type="submission" date="2020-03" db="EMBL/GenBank/DDBJ databases">
        <authorList>
            <person name="Ichikawa N."/>
            <person name="Kimura A."/>
            <person name="Kitahashi Y."/>
            <person name="Uohara A."/>
        </authorList>
    </citation>
    <scope>NUCLEOTIDE SEQUENCE [LARGE SCALE GENOMIC DNA]</scope>
    <source>
        <strain evidence="9 10">NBRC 108639</strain>
    </source>
</reference>
<evidence type="ECO:0000313" key="10">
    <source>
        <dbReference type="Proteomes" id="UP000482800"/>
    </source>
</evidence>
<dbReference type="Proteomes" id="UP000482800">
    <property type="component" value="Unassembled WGS sequence"/>
</dbReference>
<evidence type="ECO:0000256" key="6">
    <source>
        <dbReference type="ARBA" id="ARBA00038076"/>
    </source>
</evidence>
<evidence type="ECO:0000259" key="8">
    <source>
        <dbReference type="Pfam" id="PF02687"/>
    </source>
</evidence>
<evidence type="ECO:0000256" key="5">
    <source>
        <dbReference type="ARBA" id="ARBA00023136"/>
    </source>
</evidence>
<keyword evidence="4 7" id="KW-1133">Transmembrane helix</keyword>
<comment type="subcellular location">
    <subcellularLocation>
        <location evidence="1">Cell membrane</location>
        <topology evidence="1">Multi-pass membrane protein</topology>
    </subcellularLocation>
</comment>
<feature type="transmembrane region" description="Helical" evidence="7">
    <location>
        <begin position="388"/>
        <end position="410"/>
    </location>
</feature>
<protein>
    <recommendedName>
        <fullName evidence="8">ABC3 transporter permease C-terminal domain-containing protein</fullName>
    </recommendedName>
</protein>
<feature type="transmembrane region" description="Helical" evidence="7">
    <location>
        <begin position="470"/>
        <end position="489"/>
    </location>
</feature>
<reference evidence="9 10" key="1">
    <citation type="submission" date="2020-03" db="EMBL/GenBank/DDBJ databases">
        <title>Whole genome shotgun sequence of Phytohabitans houttuyneae NBRC 108639.</title>
        <authorList>
            <person name="Komaki H."/>
            <person name="Tamura T."/>
        </authorList>
    </citation>
    <scope>NUCLEOTIDE SEQUENCE [LARGE SCALE GENOMIC DNA]</scope>
    <source>
        <strain evidence="9 10">NBRC 108639</strain>
    </source>
</reference>
<keyword evidence="10" id="KW-1185">Reference proteome</keyword>
<keyword evidence="2" id="KW-1003">Cell membrane</keyword>
<accession>A0A6V8KCI7</accession>
<feature type="domain" description="ABC3 transporter permease C-terminal" evidence="8">
    <location>
        <begin position="923"/>
        <end position="1043"/>
    </location>
</feature>
<keyword evidence="5 7" id="KW-0472">Membrane</keyword>
<comment type="similarity">
    <text evidence="6">Belongs to the ABC-4 integral membrane protein family.</text>
</comment>